<dbReference type="InterPro" id="IPR001926">
    <property type="entry name" value="TrpB-like_PALP"/>
</dbReference>
<feature type="domain" description="Tryptophan synthase beta chain-like PALP" evidence="3">
    <location>
        <begin position="47"/>
        <end position="360"/>
    </location>
</feature>
<dbReference type="InterPro" id="IPR036052">
    <property type="entry name" value="TrpB-like_PALP_sf"/>
</dbReference>
<dbReference type="PANTHER" id="PTHR42937:SF1">
    <property type="entry name" value="DIAMINOPROPIONATE AMMONIA-LYASE"/>
    <property type="match status" value="1"/>
</dbReference>
<sequence>MSPDLAAGQAVFQSNPARTGGPYPDAFKATLSLAAAREAFSQISTWKGYRPTPLVSLDRLADELGVAKLLYKQEAGRFGLGSFKALGGAYAVFRLLSDRIEAETGAAPSAADLIEGRHAERVRDITVTCATDGNHGRSVAWGASLFGCQSVIFVHETVSQARADAIASFGARVIRTPGNYDDSVREADRTAKASGWSVISDTSYPGYVDVPRNVMQGYSVMAEEVIRELGPTRPTHVFLQGGVGGLAAAVTAHLWESYGAAPTVVVVEPLTAACLFESNRAGRPVAVTGDLDTIMAGLACGEPSVIAWPILASGAAAFMAIPDDTVRAAMRRLASGEAGPRLVGGESGVAGLAGLIELCGNAEWRAAIGLDAHSSVLVIGSEGDTDPALYREIVGLPAADVEADA</sequence>
<dbReference type="SUPFAM" id="SSF53686">
    <property type="entry name" value="Tryptophan synthase beta subunit-like PLP-dependent enzymes"/>
    <property type="match status" value="1"/>
</dbReference>
<keyword evidence="4" id="KW-0456">Lyase</keyword>
<accession>A0A9X3E1P4</accession>
<organism evidence="4 5">
    <name type="scientific">Kaistia nematophila</name>
    <dbReference type="NCBI Taxonomy" id="2994654"/>
    <lineage>
        <taxon>Bacteria</taxon>
        <taxon>Pseudomonadati</taxon>
        <taxon>Pseudomonadota</taxon>
        <taxon>Alphaproteobacteria</taxon>
        <taxon>Hyphomicrobiales</taxon>
        <taxon>Kaistiaceae</taxon>
        <taxon>Kaistia</taxon>
    </lineage>
</organism>
<comment type="cofactor">
    <cofactor evidence="1">
        <name>pyridoxal 5'-phosphate</name>
        <dbReference type="ChEBI" id="CHEBI:597326"/>
    </cofactor>
</comment>
<reference evidence="4" key="1">
    <citation type="submission" date="2022-11" db="EMBL/GenBank/DDBJ databases">
        <title>Biodiversity and phylogenetic relationships of bacteria.</title>
        <authorList>
            <person name="Machado R.A.R."/>
            <person name="Bhat A."/>
            <person name="Loulou A."/>
            <person name="Kallel S."/>
        </authorList>
    </citation>
    <scope>NUCLEOTIDE SEQUENCE</scope>
    <source>
        <strain evidence="4">K-TC2</strain>
    </source>
</reference>
<protein>
    <submittedName>
        <fullName evidence="4">Diaminopropionate ammonia-lyase</fullName>
        <ecNumber evidence="4">4.3.1.15</ecNumber>
    </submittedName>
</protein>
<evidence type="ECO:0000313" key="4">
    <source>
        <dbReference type="EMBL" id="MCX5569955.1"/>
    </source>
</evidence>
<dbReference type="NCBIfam" id="TIGR01747">
    <property type="entry name" value="diampropi_NH3ly"/>
    <property type="match status" value="1"/>
</dbReference>
<dbReference type="NCBIfam" id="NF006058">
    <property type="entry name" value="PRK08206.1"/>
    <property type="match status" value="1"/>
</dbReference>
<evidence type="ECO:0000256" key="1">
    <source>
        <dbReference type="ARBA" id="ARBA00001933"/>
    </source>
</evidence>
<evidence type="ECO:0000313" key="5">
    <source>
        <dbReference type="Proteomes" id="UP001144805"/>
    </source>
</evidence>
<dbReference type="Pfam" id="PF00291">
    <property type="entry name" value="PALP"/>
    <property type="match status" value="1"/>
</dbReference>
<dbReference type="Proteomes" id="UP001144805">
    <property type="component" value="Unassembled WGS sequence"/>
</dbReference>
<dbReference type="GO" id="GO:0030170">
    <property type="term" value="F:pyridoxal phosphate binding"/>
    <property type="evidence" value="ECO:0007669"/>
    <property type="project" value="InterPro"/>
</dbReference>
<dbReference type="RefSeq" id="WP_266338922.1">
    <property type="nucleotide sequence ID" value="NZ_JAPKNK010000004.1"/>
</dbReference>
<keyword evidence="5" id="KW-1185">Reference proteome</keyword>
<comment type="caution">
    <text evidence="4">The sequence shown here is derived from an EMBL/GenBank/DDBJ whole genome shotgun (WGS) entry which is preliminary data.</text>
</comment>
<dbReference type="InterPro" id="IPR010081">
    <property type="entry name" value="DiNH2opropionate_NH3_lyase"/>
</dbReference>
<evidence type="ECO:0000259" key="3">
    <source>
        <dbReference type="Pfam" id="PF00291"/>
    </source>
</evidence>
<dbReference type="AlphaFoldDB" id="A0A9X3E1P4"/>
<dbReference type="CDD" id="cd00640">
    <property type="entry name" value="Trp-synth-beta_II"/>
    <property type="match status" value="1"/>
</dbReference>
<dbReference type="Gene3D" id="3.40.50.1100">
    <property type="match status" value="3"/>
</dbReference>
<proteinExistence type="predicted"/>
<dbReference type="EMBL" id="JAPKNK010000004">
    <property type="protein sequence ID" value="MCX5569955.1"/>
    <property type="molecule type" value="Genomic_DNA"/>
</dbReference>
<evidence type="ECO:0000256" key="2">
    <source>
        <dbReference type="ARBA" id="ARBA00022898"/>
    </source>
</evidence>
<dbReference type="GO" id="GO:0008838">
    <property type="term" value="F:diaminopropionate ammonia-lyase activity"/>
    <property type="evidence" value="ECO:0007669"/>
    <property type="project" value="UniProtKB-EC"/>
</dbReference>
<keyword evidence="2" id="KW-0663">Pyridoxal phosphate</keyword>
<name>A0A9X3E1P4_9HYPH</name>
<dbReference type="EC" id="4.3.1.15" evidence="4"/>
<gene>
    <name evidence="4" type="ORF">OSH07_12180</name>
</gene>
<dbReference type="PANTHER" id="PTHR42937">
    <property type="match status" value="1"/>
</dbReference>